<dbReference type="SUPFAM" id="SSF57756">
    <property type="entry name" value="Retrovirus zinc finger-like domains"/>
    <property type="match status" value="1"/>
</dbReference>
<sequence length="170" mass="18946">MRLAVALVIAPMTAPSLPTSVVKWATSARIAKSRRRASTVVKRATSSSVARSQRTIQSQDCPEPKAERSREIIACPNCNEEGHRLLYCKQPRVDKNACRNCGRSGCHKFFGCPKPKDYSKITCSVCKEKGHTKLDARKRTARLAVAHLATTTLVLWTRAWTMPEHNDITI</sequence>
<evidence type="ECO:0008006" key="4">
    <source>
        <dbReference type="Google" id="ProtNLM"/>
    </source>
</evidence>
<accession>A0A9P8CP09</accession>
<dbReference type="GO" id="GO:0008270">
    <property type="term" value="F:zinc ion binding"/>
    <property type="evidence" value="ECO:0007669"/>
    <property type="project" value="InterPro"/>
</dbReference>
<name>A0A9P8CP09_9HYPO</name>
<dbReference type="GeneID" id="70288415"/>
<protein>
    <recommendedName>
        <fullName evidence="4">CCHC-type domain-containing protein</fullName>
    </recommendedName>
</protein>
<organism evidence="2 3">
    <name type="scientific">Emericellopsis atlantica</name>
    <dbReference type="NCBI Taxonomy" id="2614577"/>
    <lineage>
        <taxon>Eukaryota</taxon>
        <taxon>Fungi</taxon>
        <taxon>Dikarya</taxon>
        <taxon>Ascomycota</taxon>
        <taxon>Pezizomycotina</taxon>
        <taxon>Sordariomycetes</taxon>
        <taxon>Hypocreomycetidae</taxon>
        <taxon>Hypocreales</taxon>
        <taxon>Bionectriaceae</taxon>
        <taxon>Emericellopsis</taxon>
    </lineage>
</organism>
<gene>
    <name evidence="2" type="ORF">F5Z01DRAFT_123546</name>
</gene>
<evidence type="ECO:0000313" key="3">
    <source>
        <dbReference type="Proteomes" id="UP000887229"/>
    </source>
</evidence>
<dbReference type="RefSeq" id="XP_046117616.1">
    <property type="nucleotide sequence ID" value="XM_046257512.1"/>
</dbReference>
<keyword evidence="3" id="KW-1185">Reference proteome</keyword>
<dbReference type="AlphaFoldDB" id="A0A9P8CP09"/>
<reference evidence="2" key="1">
    <citation type="journal article" date="2021" name="IMA Fungus">
        <title>Genomic characterization of three marine fungi, including Emericellopsis atlantica sp. nov. with signatures of a generalist lifestyle and marine biomass degradation.</title>
        <authorList>
            <person name="Hagestad O.C."/>
            <person name="Hou L."/>
            <person name="Andersen J.H."/>
            <person name="Hansen E.H."/>
            <person name="Altermark B."/>
            <person name="Li C."/>
            <person name="Kuhnert E."/>
            <person name="Cox R.J."/>
            <person name="Crous P.W."/>
            <person name="Spatafora J.W."/>
            <person name="Lail K."/>
            <person name="Amirebrahimi M."/>
            <person name="Lipzen A."/>
            <person name="Pangilinan J."/>
            <person name="Andreopoulos W."/>
            <person name="Hayes R.D."/>
            <person name="Ng V."/>
            <person name="Grigoriev I.V."/>
            <person name="Jackson S.A."/>
            <person name="Sutton T.D.S."/>
            <person name="Dobson A.D.W."/>
            <person name="Rama T."/>
        </authorList>
    </citation>
    <scope>NUCLEOTIDE SEQUENCE</scope>
    <source>
        <strain evidence="2">TS7</strain>
    </source>
</reference>
<dbReference type="GO" id="GO:0003676">
    <property type="term" value="F:nucleic acid binding"/>
    <property type="evidence" value="ECO:0007669"/>
    <property type="project" value="InterPro"/>
</dbReference>
<dbReference type="Proteomes" id="UP000887229">
    <property type="component" value="Unassembled WGS sequence"/>
</dbReference>
<evidence type="ECO:0000256" key="1">
    <source>
        <dbReference type="SAM" id="MobiDB-lite"/>
    </source>
</evidence>
<comment type="caution">
    <text evidence="2">The sequence shown here is derived from an EMBL/GenBank/DDBJ whole genome shotgun (WGS) entry which is preliminary data.</text>
</comment>
<feature type="region of interest" description="Disordered" evidence="1">
    <location>
        <begin position="45"/>
        <end position="64"/>
    </location>
</feature>
<feature type="compositionally biased region" description="Polar residues" evidence="1">
    <location>
        <begin position="45"/>
        <end position="60"/>
    </location>
</feature>
<dbReference type="InterPro" id="IPR036875">
    <property type="entry name" value="Znf_CCHC_sf"/>
</dbReference>
<dbReference type="OrthoDB" id="8026949at2759"/>
<evidence type="ECO:0000313" key="2">
    <source>
        <dbReference type="EMBL" id="KAG9253692.1"/>
    </source>
</evidence>
<dbReference type="EMBL" id="MU251256">
    <property type="protein sequence ID" value="KAG9253692.1"/>
    <property type="molecule type" value="Genomic_DNA"/>
</dbReference>
<proteinExistence type="predicted"/>